<gene>
    <name evidence="1" type="ORF">NDU88_009727</name>
</gene>
<organism evidence="1 2">
    <name type="scientific">Pleurodeles waltl</name>
    <name type="common">Iberian ribbed newt</name>
    <dbReference type="NCBI Taxonomy" id="8319"/>
    <lineage>
        <taxon>Eukaryota</taxon>
        <taxon>Metazoa</taxon>
        <taxon>Chordata</taxon>
        <taxon>Craniata</taxon>
        <taxon>Vertebrata</taxon>
        <taxon>Euteleostomi</taxon>
        <taxon>Amphibia</taxon>
        <taxon>Batrachia</taxon>
        <taxon>Caudata</taxon>
        <taxon>Salamandroidea</taxon>
        <taxon>Salamandridae</taxon>
        <taxon>Pleurodelinae</taxon>
        <taxon>Pleurodeles</taxon>
    </lineage>
</organism>
<proteinExistence type="predicted"/>
<comment type="caution">
    <text evidence="1">The sequence shown here is derived from an EMBL/GenBank/DDBJ whole genome shotgun (WGS) entry which is preliminary data.</text>
</comment>
<protein>
    <submittedName>
        <fullName evidence="1">Uncharacterized protein</fullName>
    </submittedName>
</protein>
<reference evidence="1" key="1">
    <citation type="journal article" date="2022" name="bioRxiv">
        <title>Sequencing and chromosome-scale assembly of the giantPleurodeles waltlgenome.</title>
        <authorList>
            <person name="Brown T."/>
            <person name="Elewa A."/>
            <person name="Iarovenko S."/>
            <person name="Subramanian E."/>
            <person name="Araus A.J."/>
            <person name="Petzold A."/>
            <person name="Susuki M."/>
            <person name="Suzuki K.-i.T."/>
            <person name="Hayashi T."/>
            <person name="Toyoda A."/>
            <person name="Oliveira C."/>
            <person name="Osipova E."/>
            <person name="Leigh N.D."/>
            <person name="Simon A."/>
            <person name="Yun M.H."/>
        </authorList>
    </citation>
    <scope>NUCLEOTIDE SEQUENCE</scope>
    <source>
        <strain evidence="1">20211129_DDA</strain>
        <tissue evidence="1">Liver</tissue>
    </source>
</reference>
<dbReference type="AlphaFoldDB" id="A0AAV7QY53"/>
<name>A0AAV7QY53_PLEWA</name>
<sequence length="84" mass="9138">MGLLRVPGPRGRQHRGSGVVASAHRVIGFVALSEFHGLGASGVVVPGSGVLCEVPQRRTALLDWFFSRDSLPRVQELEWHPIAR</sequence>
<keyword evidence="2" id="KW-1185">Reference proteome</keyword>
<accession>A0AAV7QY53</accession>
<evidence type="ECO:0000313" key="2">
    <source>
        <dbReference type="Proteomes" id="UP001066276"/>
    </source>
</evidence>
<dbReference type="EMBL" id="JANPWB010000010">
    <property type="protein sequence ID" value="KAJ1143418.1"/>
    <property type="molecule type" value="Genomic_DNA"/>
</dbReference>
<dbReference type="Proteomes" id="UP001066276">
    <property type="component" value="Chromosome 6"/>
</dbReference>
<evidence type="ECO:0000313" key="1">
    <source>
        <dbReference type="EMBL" id="KAJ1143418.1"/>
    </source>
</evidence>